<evidence type="ECO:0000313" key="3">
    <source>
        <dbReference type="EMBL" id="KIL47766.1"/>
    </source>
</evidence>
<dbReference type="Pfam" id="PF05239">
    <property type="entry name" value="PRC"/>
    <property type="match status" value="1"/>
</dbReference>
<dbReference type="SUPFAM" id="SSF50346">
    <property type="entry name" value="PRC-barrel domain"/>
    <property type="match status" value="1"/>
</dbReference>
<feature type="region of interest" description="Disordered" evidence="1">
    <location>
        <begin position="77"/>
        <end position="98"/>
    </location>
</feature>
<dbReference type="InterPro" id="IPR014238">
    <property type="entry name" value="Spore_YlmC/YmxH"/>
</dbReference>
<gene>
    <name evidence="3" type="ORF">KR50_19330</name>
</gene>
<dbReference type="Proteomes" id="UP000031972">
    <property type="component" value="Unassembled WGS sequence"/>
</dbReference>
<sequence>MKLSELSGKEIIHIQRAERMGILGETDVEFNPVTGAVEAVVVPVGRWTAFSKSPKELTIPWRYIKTIGEEMILIDQEETDGSSQTKGVLHTIEQKEEQ</sequence>
<dbReference type="PANTHER" id="PTHR40061">
    <property type="entry name" value="SPORULATION PROTEIN YLMC-RELATED"/>
    <property type="match status" value="1"/>
</dbReference>
<dbReference type="PANTHER" id="PTHR40061:SF2">
    <property type="entry name" value="PRC-BARREL DOMAIN-CONTAINING PROTEIN"/>
    <property type="match status" value="1"/>
</dbReference>
<evidence type="ECO:0000259" key="2">
    <source>
        <dbReference type="Pfam" id="PF05239"/>
    </source>
</evidence>
<dbReference type="RefSeq" id="WP_052476918.1">
    <property type="nucleotide sequence ID" value="NZ_JXRR01000014.1"/>
</dbReference>
<comment type="caution">
    <text evidence="3">The sequence shown here is derived from an EMBL/GenBank/DDBJ whole genome shotgun (WGS) entry which is preliminary data.</text>
</comment>
<organism evidence="3 4">
    <name type="scientific">Jeotgalibacillus campisalis</name>
    <dbReference type="NCBI Taxonomy" id="220754"/>
    <lineage>
        <taxon>Bacteria</taxon>
        <taxon>Bacillati</taxon>
        <taxon>Bacillota</taxon>
        <taxon>Bacilli</taxon>
        <taxon>Bacillales</taxon>
        <taxon>Caryophanaceae</taxon>
        <taxon>Jeotgalibacillus</taxon>
    </lineage>
</organism>
<dbReference type="EMBL" id="JXRR01000014">
    <property type="protein sequence ID" value="KIL47766.1"/>
    <property type="molecule type" value="Genomic_DNA"/>
</dbReference>
<reference evidence="3 4" key="1">
    <citation type="submission" date="2015-01" db="EMBL/GenBank/DDBJ databases">
        <title>Jeotgalibacillus campisalis genome sequencing.</title>
        <authorList>
            <person name="Goh K.M."/>
            <person name="Chan K.-G."/>
            <person name="Yaakop A.S."/>
            <person name="Ee R."/>
            <person name="Gan H.M."/>
            <person name="Chan C.S."/>
        </authorList>
    </citation>
    <scope>NUCLEOTIDE SEQUENCE [LARGE SCALE GENOMIC DNA]</scope>
    <source>
        <strain evidence="3 4">SF-57</strain>
    </source>
</reference>
<protein>
    <recommendedName>
        <fullName evidence="2">PRC-barrel domain-containing protein</fullName>
    </recommendedName>
</protein>
<dbReference type="AlphaFoldDB" id="A0A0C2VTK8"/>
<evidence type="ECO:0000313" key="4">
    <source>
        <dbReference type="Proteomes" id="UP000031972"/>
    </source>
</evidence>
<dbReference type="PATRIC" id="fig|220754.4.peg.1952"/>
<dbReference type="Gene3D" id="2.30.30.240">
    <property type="entry name" value="PRC-barrel domain"/>
    <property type="match status" value="1"/>
</dbReference>
<name>A0A0C2VTK8_9BACL</name>
<evidence type="ECO:0000256" key="1">
    <source>
        <dbReference type="SAM" id="MobiDB-lite"/>
    </source>
</evidence>
<dbReference type="NCBIfam" id="TIGR02888">
    <property type="entry name" value="spore_YlmC_YmxH"/>
    <property type="match status" value="1"/>
</dbReference>
<feature type="domain" description="PRC-barrel" evidence="2">
    <location>
        <begin position="2"/>
        <end position="76"/>
    </location>
</feature>
<proteinExistence type="predicted"/>
<dbReference type="OrthoDB" id="2468688at2"/>
<keyword evidence="4" id="KW-1185">Reference proteome</keyword>
<dbReference type="InterPro" id="IPR027275">
    <property type="entry name" value="PRC-brl_dom"/>
</dbReference>
<accession>A0A0C2VTK8</accession>
<dbReference type="InterPro" id="IPR011033">
    <property type="entry name" value="PRC_barrel-like_sf"/>
</dbReference>